<proteinExistence type="predicted"/>
<dbReference type="HOGENOM" id="CLU_1454447_0_0_1"/>
<dbReference type="Proteomes" id="UP000006352">
    <property type="component" value="Unassembled WGS sequence"/>
</dbReference>
<name>J4H4F4_9APHY</name>
<keyword evidence="2" id="KW-1185">Reference proteome</keyword>
<dbReference type="RefSeq" id="XP_012184182.1">
    <property type="nucleotide sequence ID" value="XM_012328792.1"/>
</dbReference>
<sequence>METLRSVYIFHIKIPTQPLTRFFAQLRTLNELDMDYDNDSTVNKLPDGTWPISEHLQHLASIRINMGPNWLDEGCISGLGSFFESLSTRCLQYVTLEIRFSHLRGEKQNQDIGEWVNIDKALSRKMFQSIQKVRVEWTGKIHGKVDGLEVCRQIEAKFPALQKCGCLEVRVLSFDEWAPGFGDRAK</sequence>
<dbReference type="GeneID" id="24099810"/>
<dbReference type="InParanoid" id="J4H4F4"/>
<dbReference type="EMBL" id="HE797172">
    <property type="protein sequence ID" value="CCM04899.1"/>
    <property type="molecule type" value="Genomic_DNA"/>
</dbReference>
<protein>
    <submittedName>
        <fullName evidence="1">Uncharacterized protein</fullName>
    </submittedName>
</protein>
<organism evidence="1 2">
    <name type="scientific">Fibroporia radiculosa</name>
    <dbReference type="NCBI Taxonomy" id="599839"/>
    <lineage>
        <taxon>Eukaryota</taxon>
        <taxon>Fungi</taxon>
        <taxon>Dikarya</taxon>
        <taxon>Basidiomycota</taxon>
        <taxon>Agaricomycotina</taxon>
        <taxon>Agaricomycetes</taxon>
        <taxon>Polyporales</taxon>
        <taxon>Fibroporiaceae</taxon>
        <taxon>Fibroporia</taxon>
    </lineage>
</organism>
<gene>
    <name evidence="1" type="ORF">FIBRA_07095</name>
</gene>
<evidence type="ECO:0000313" key="1">
    <source>
        <dbReference type="EMBL" id="CCM04899.1"/>
    </source>
</evidence>
<dbReference type="AlphaFoldDB" id="J4H4F4"/>
<evidence type="ECO:0000313" key="2">
    <source>
        <dbReference type="Proteomes" id="UP000006352"/>
    </source>
</evidence>
<reference evidence="1 2" key="1">
    <citation type="journal article" date="2012" name="Appl. Environ. Microbiol.">
        <title>Short-read sequencing for genomic analysis of the brown rot fungus Fibroporia radiculosa.</title>
        <authorList>
            <person name="Tang J.D."/>
            <person name="Perkins A.D."/>
            <person name="Sonstegard T.S."/>
            <person name="Schroeder S.G."/>
            <person name="Burgess S.C."/>
            <person name="Diehl S.V."/>
        </authorList>
    </citation>
    <scope>NUCLEOTIDE SEQUENCE [LARGE SCALE GENOMIC DNA]</scope>
    <source>
        <strain evidence="1 2">TFFH 294</strain>
    </source>
</reference>
<accession>J4H4F4</accession>